<evidence type="ECO:0000313" key="9">
    <source>
        <dbReference type="Proteomes" id="UP001165190"/>
    </source>
</evidence>
<accession>A0A9W7LV16</accession>
<feature type="chain" id="PRO_5040978359" evidence="6">
    <location>
        <begin position="23"/>
        <end position="431"/>
    </location>
</feature>
<dbReference type="InterPro" id="IPR033121">
    <property type="entry name" value="PEPTIDASE_A1"/>
</dbReference>
<dbReference type="Proteomes" id="UP001165190">
    <property type="component" value="Unassembled WGS sequence"/>
</dbReference>
<dbReference type="EMBL" id="BSYR01000014">
    <property type="protein sequence ID" value="GMI77628.1"/>
    <property type="molecule type" value="Genomic_DNA"/>
</dbReference>
<feature type="signal peptide" evidence="6">
    <location>
        <begin position="1"/>
        <end position="22"/>
    </location>
</feature>
<dbReference type="GO" id="GO:0006508">
    <property type="term" value="P:proteolysis"/>
    <property type="evidence" value="ECO:0007669"/>
    <property type="project" value="UniProtKB-KW"/>
</dbReference>
<dbReference type="GO" id="GO:0004190">
    <property type="term" value="F:aspartic-type endopeptidase activity"/>
    <property type="evidence" value="ECO:0007669"/>
    <property type="project" value="UniProtKB-KW"/>
</dbReference>
<organism evidence="8 9">
    <name type="scientific">Hibiscus trionum</name>
    <name type="common">Flower of an hour</name>
    <dbReference type="NCBI Taxonomy" id="183268"/>
    <lineage>
        <taxon>Eukaryota</taxon>
        <taxon>Viridiplantae</taxon>
        <taxon>Streptophyta</taxon>
        <taxon>Embryophyta</taxon>
        <taxon>Tracheophyta</taxon>
        <taxon>Spermatophyta</taxon>
        <taxon>Magnoliopsida</taxon>
        <taxon>eudicotyledons</taxon>
        <taxon>Gunneridae</taxon>
        <taxon>Pentapetalae</taxon>
        <taxon>rosids</taxon>
        <taxon>malvids</taxon>
        <taxon>Malvales</taxon>
        <taxon>Malvaceae</taxon>
        <taxon>Malvoideae</taxon>
        <taxon>Hibiscus</taxon>
    </lineage>
</organism>
<dbReference type="Gene3D" id="2.40.70.10">
    <property type="entry name" value="Acid Proteases"/>
    <property type="match status" value="2"/>
</dbReference>
<dbReference type="OrthoDB" id="2747330at2759"/>
<keyword evidence="3" id="KW-0064">Aspartyl protease</keyword>
<feature type="domain" description="Peptidase A1" evidence="7">
    <location>
        <begin position="67"/>
        <end position="424"/>
    </location>
</feature>
<evidence type="ECO:0000256" key="5">
    <source>
        <dbReference type="ARBA" id="ARBA00023180"/>
    </source>
</evidence>
<dbReference type="SUPFAM" id="SSF50630">
    <property type="entry name" value="Acid proteases"/>
    <property type="match status" value="1"/>
</dbReference>
<dbReference type="CDD" id="cd05476">
    <property type="entry name" value="pepsin_A_like_plant"/>
    <property type="match status" value="1"/>
</dbReference>
<dbReference type="InterPro" id="IPR034161">
    <property type="entry name" value="Pepsin-like_plant"/>
</dbReference>
<comment type="caution">
    <text evidence="8">The sequence shown here is derived from an EMBL/GenBank/DDBJ whole genome shotgun (WGS) entry which is preliminary data.</text>
</comment>
<reference evidence="8" key="1">
    <citation type="submission" date="2023-05" db="EMBL/GenBank/DDBJ databases">
        <title>Genome and transcriptome analyses reveal genes involved in the formation of fine ridges on petal epidermal cells in Hibiscus trionum.</title>
        <authorList>
            <person name="Koshimizu S."/>
            <person name="Masuda S."/>
            <person name="Ishii T."/>
            <person name="Shirasu K."/>
            <person name="Hoshino A."/>
            <person name="Arita M."/>
        </authorList>
    </citation>
    <scope>NUCLEOTIDE SEQUENCE</scope>
    <source>
        <strain evidence="8">Hamamatsu line</strain>
    </source>
</reference>
<dbReference type="FunFam" id="2.40.70.10:FF:000033">
    <property type="entry name" value="Aspartyl protease family protein"/>
    <property type="match status" value="1"/>
</dbReference>
<name>A0A9W7LV16_HIBTR</name>
<evidence type="ECO:0000259" key="7">
    <source>
        <dbReference type="PROSITE" id="PS51767"/>
    </source>
</evidence>
<dbReference type="PANTHER" id="PTHR47967:SF37">
    <property type="entry name" value="ASPARTIC PROTEINASE NEPENTHESIN-1-LIKE"/>
    <property type="match status" value="1"/>
</dbReference>
<dbReference type="PANTHER" id="PTHR47967">
    <property type="entry name" value="OS07G0603500 PROTEIN-RELATED"/>
    <property type="match status" value="1"/>
</dbReference>
<evidence type="ECO:0000256" key="6">
    <source>
        <dbReference type="SAM" id="SignalP"/>
    </source>
</evidence>
<comment type="similarity">
    <text evidence="1">Belongs to the peptidase A1 family.</text>
</comment>
<evidence type="ECO:0000256" key="3">
    <source>
        <dbReference type="ARBA" id="ARBA00022750"/>
    </source>
</evidence>
<dbReference type="InterPro" id="IPR032799">
    <property type="entry name" value="TAXi_C"/>
</dbReference>
<dbReference type="InterPro" id="IPR021109">
    <property type="entry name" value="Peptidase_aspartic_dom_sf"/>
</dbReference>
<gene>
    <name evidence="8" type="ORF">HRI_001432100</name>
</gene>
<keyword evidence="6" id="KW-0732">Signal</keyword>
<dbReference type="Pfam" id="PF14541">
    <property type="entry name" value="TAXi_C"/>
    <property type="match status" value="1"/>
</dbReference>
<keyword evidence="4" id="KW-0378">Hydrolase</keyword>
<dbReference type="PROSITE" id="PS51767">
    <property type="entry name" value="PEPTIDASE_A1"/>
    <property type="match status" value="1"/>
</dbReference>
<protein>
    <submittedName>
        <fullName evidence="8">NANA</fullName>
    </submittedName>
</protein>
<keyword evidence="5" id="KW-0325">Glycoprotein</keyword>
<dbReference type="AlphaFoldDB" id="A0A9W7LV16"/>
<dbReference type="Pfam" id="PF14543">
    <property type="entry name" value="TAXi_N"/>
    <property type="match status" value="1"/>
</dbReference>
<keyword evidence="9" id="KW-1185">Reference proteome</keyword>
<proteinExistence type="inferred from homology"/>
<evidence type="ECO:0000256" key="2">
    <source>
        <dbReference type="ARBA" id="ARBA00022670"/>
    </source>
</evidence>
<dbReference type="InterPro" id="IPR032861">
    <property type="entry name" value="TAXi_N"/>
</dbReference>
<keyword evidence="2" id="KW-0645">Protease</keyword>
<sequence>MMERNTSLILLVLLVLLNGCFLFEVDGSRTQGKYELIERRKSYEQTSSKPNLELPLRSAFDIGDVQYIVTMNVGTPPQEFFMSLSTCSVLSWIKCRNQCRNCSSEKESPDKRFYQPNKSRSFRTVPCSSSFCTSDLIPAKANEVCPTPDAPCRYDHYRRDGTKLFGTIGNDTVTIRTKSNQKVILENITIGCTEKIKSKIPQPLDGLLGLAAERQSFAAKALRQTRTTSFSYCLVDYLTPINVSGYLVFGGDNQLPNMQETDLLIGHYTWSTCYHLNVSGISVDGKMLDIPSDTWIYNPDGEYGGVMLEVGNPLTSFAAPVYDKLIQGLLPFISKFKKVKGKVLEHCFNSTGFNETLVPKLAIHFGNGAKFEPPVRNYVINQHQDVKCLAFSRFDKLEVSMIGNILQQNYLWEFDVLNDKLRFAPSTCTSD</sequence>
<evidence type="ECO:0000256" key="4">
    <source>
        <dbReference type="ARBA" id="ARBA00022801"/>
    </source>
</evidence>
<evidence type="ECO:0000256" key="1">
    <source>
        <dbReference type="ARBA" id="ARBA00007447"/>
    </source>
</evidence>
<dbReference type="InterPro" id="IPR051708">
    <property type="entry name" value="Plant_Aspart_Prot_A1"/>
</dbReference>
<evidence type="ECO:0000313" key="8">
    <source>
        <dbReference type="EMBL" id="GMI77628.1"/>
    </source>
</evidence>